<dbReference type="SUPFAM" id="SSF50249">
    <property type="entry name" value="Nucleic acid-binding proteins"/>
    <property type="match status" value="1"/>
</dbReference>
<dbReference type="InterPro" id="IPR056624">
    <property type="entry name" value="WH_CYT4"/>
</dbReference>
<accession>A0ABR4A905</accession>
<dbReference type="InterPro" id="IPR056625">
    <property type="entry name" value="SH3_CYT4"/>
</dbReference>
<dbReference type="InterPro" id="IPR012340">
    <property type="entry name" value="NA-bd_OB-fold"/>
</dbReference>
<dbReference type="PANTHER" id="PTHR23355">
    <property type="entry name" value="RIBONUCLEASE"/>
    <property type="match status" value="1"/>
</dbReference>
<protein>
    <recommendedName>
        <fullName evidence="2">RNB domain-containing protein</fullName>
    </recommendedName>
</protein>
<keyword evidence="4" id="KW-1185">Reference proteome</keyword>
<sequence length="1121" mass="126495">MSVWQRLRIALEARRSQRICRRCALGSPRYSSNSQQLDSEQSQQVDHGSVGASLERTIRKHRIALIITSLAPNICTRAGKTTLYPTICPLRTSRSYATAAVKPSSSTAHLDPPKRPIDANLKAMLNAGNIREHLKLWQEQHGKQARRAADPVLLLDNTVTASQNLYTQSGEDDSFMLISRDEEADDDDDVYLGSDGTTLELLDNYLFLRRGDMVELTAGNEPILAIFVRNLIDQCQFYTMRGEWVNRVLDKVQFAVSGFLHPDELDDVLPYLPAEEVEESRMDKLQPIDISAPRDAGAKVLEKMWLFHQAADRVFRSNADRINRAYEIIAPTNEREGRSHKSLRDIATVVLQKENSAELTHPMLWAVHRALVASQNITVDRINDRYNPVYEIHPQQSLGDFARVQAWVRQFQESVIEEATESFSTESALMKSERSQNPIFTFVHKTRAAIEQSRQTRPISTNGAIGPSSVKIEPVGPYFKMFSVTSKQTFSDEEKVIIRYLDAWVASGYINKHANLSALGPLILRAIGKYEDFELDQHIGFTLLQELGVVTPWENRAVYCLRGLRLPGHDSVSEESTRLRNKASQWVRAATRDLQGAGDEPIYSMHKLKDSMEMMRKDWGDLPVFCIDGADTLERDDGVSLQPIDGNPFEYWVHAHIANPSAFFAPDSPVGKYAAHLFESVYFPERKYPMLSPILSSNYFSLANGRPCLTFSARISMKGDILERKISSGIVRNVHYLTPQAAGLALGFKGSEVDSVVSLLSVGGEIPLKPEDDNPMAGRAVADSHIEILRTLLKLGEAARDKRVANGAPDFYSTAPTAILYPQVFLSRQAHVVKPFQISTGCIQQYDGDPILTIKSATEGNNMICKMVADLMIIAGEVAATWCMERNIPIPYRGMQRNPEPPMDPEEFKRNVIDPMVAKQGSADWVDLVQYMKLIGRTTSSASPLEHFAIGLPAYCKTTSPLRRYLDLYTHWQIEAALRHEAETGTSLIGSTDDSFLPFPRAEVAKFARTVLQRERQISLAKSWSLRHWIVQAFSRAFYFKQAPLPETFTVRVAYKQFNYQNGWLKDWNMQVRLNQNPVVESEGGFRVGNVWEAKIDRTEPYLGLIYMEPIRLIETETQSR</sequence>
<dbReference type="InterPro" id="IPR057912">
    <property type="entry name" value="OB_CYT4_C"/>
</dbReference>
<dbReference type="InterPro" id="IPR001900">
    <property type="entry name" value="RNase_II/R"/>
</dbReference>
<evidence type="ECO:0000256" key="1">
    <source>
        <dbReference type="SAM" id="MobiDB-lite"/>
    </source>
</evidence>
<dbReference type="EMBL" id="JBEFKJ010000015">
    <property type="protein sequence ID" value="KAL2041979.1"/>
    <property type="molecule type" value="Genomic_DNA"/>
</dbReference>
<dbReference type="Pfam" id="PF25522">
    <property type="entry name" value="OB_cyt-4"/>
    <property type="match status" value="1"/>
</dbReference>
<comment type="caution">
    <text evidence="3">The sequence shown here is derived from an EMBL/GenBank/DDBJ whole genome shotgun (WGS) entry which is preliminary data.</text>
</comment>
<reference evidence="3 4" key="1">
    <citation type="submission" date="2024-09" db="EMBL/GenBank/DDBJ databases">
        <title>Rethinking Asexuality: The Enigmatic Case of Functional Sexual Genes in Lepraria (Stereocaulaceae).</title>
        <authorList>
            <person name="Doellman M."/>
            <person name="Sun Y."/>
            <person name="Barcenas-Pena A."/>
            <person name="Lumbsch H.T."/>
            <person name="Grewe F."/>
        </authorList>
    </citation>
    <scope>NUCLEOTIDE SEQUENCE [LARGE SCALE GENOMIC DNA]</scope>
    <source>
        <strain evidence="3 4">Mercado 3170</strain>
    </source>
</reference>
<dbReference type="SMART" id="SM00955">
    <property type="entry name" value="RNB"/>
    <property type="match status" value="1"/>
</dbReference>
<evidence type="ECO:0000313" key="4">
    <source>
        <dbReference type="Proteomes" id="UP001590950"/>
    </source>
</evidence>
<feature type="compositionally biased region" description="Polar residues" evidence="1">
    <location>
        <begin position="29"/>
        <end position="46"/>
    </location>
</feature>
<evidence type="ECO:0000259" key="2">
    <source>
        <dbReference type="SMART" id="SM00955"/>
    </source>
</evidence>
<feature type="domain" description="RNB" evidence="2">
    <location>
        <begin position="616"/>
        <end position="980"/>
    </location>
</feature>
<proteinExistence type="predicted"/>
<feature type="region of interest" description="Disordered" evidence="1">
    <location>
        <begin position="28"/>
        <end position="50"/>
    </location>
</feature>
<dbReference type="Pfam" id="PF23216">
    <property type="entry name" value="WHD_CYT4"/>
    <property type="match status" value="1"/>
</dbReference>
<dbReference type="PANTHER" id="PTHR23355:SF65">
    <property type="entry name" value="EXORIBONUCLEASE CYT-4, PUTATIVE (AFU_ORTHOLOGUE AFUA_7G01550)-RELATED"/>
    <property type="match status" value="1"/>
</dbReference>
<dbReference type="Pfam" id="PF00773">
    <property type="entry name" value="RNB"/>
    <property type="match status" value="1"/>
</dbReference>
<dbReference type="InterPro" id="IPR050180">
    <property type="entry name" value="RNR_Ribonuclease"/>
</dbReference>
<dbReference type="Pfam" id="PF23214">
    <property type="entry name" value="SH3_CYT4"/>
    <property type="match status" value="1"/>
</dbReference>
<gene>
    <name evidence="3" type="ORF">N7G274_005167</name>
</gene>
<dbReference type="Proteomes" id="UP001590950">
    <property type="component" value="Unassembled WGS sequence"/>
</dbReference>
<evidence type="ECO:0000313" key="3">
    <source>
        <dbReference type="EMBL" id="KAL2041979.1"/>
    </source>
</evidence>
<organism evidence="3 4">
    <name type="scientific">Stereocaulon virgatum</name>
    <dbReference type="NCBI Taxonomy" id="373712"/>
    <lineage>
        <taxon>Eukaryota</taxon>
        <taxon>Fungi</taxon>
        <taxon>Dikarya</taxon>
        <taxon>Ascomycota</taxon>
        <taxon>Pezizomycotina</taxon>
        <taxon>Lecanoromycetes</taxon>
        <taxon>OSLEUM clade</taxon>
        <taxon>Lecanoromycetidae</taxon>
        <taxon>Lecanorales</taxon>
        <taxon>Lecanorineae</taxon>
        <taxon>Stereocaulaceae</taxon>
        <taxon>Stereocaulon</taxon>
    </lineage>
</organism>
<name>A0ABR4A905_9LECA</name>